<dbReference type="InterPro" id="IPR027417">
    <property type="entry name" value="P-loop_NTPase"/>
</dbReference>
<dbReference type="InterPro" id="IPR003439">
    <property type="entry name" value="ABC_transporter-like_ATP-bd"/>
</dbReference>
<dbReference type="PROSITE" id="PS00211">
    <property type="entry name" value="ABC_TRANSPORTER_1"/>
    <property type="match status" value="1"/>
</dbReference>
<dbReference type="Gene3D" id="1.20.1560.10">
    <property type="entry name" value="ABC transporter type 1, transmembrane domain"/>
    <property type="match status" value="1"/>
</dbReference>
<dbReference type="CDD" id="cd18552">
    <property type="entry name" value="ABC_6TM_MsbA_like"/>
    <property type="match status" value="1"/>
</dbReference>
<dbReference type="FunFam" id="3.40.50.300:FF:000218">
    <property type="entry name" value="Multidrug ABC transporter ATP-binding protein"/>
    <property type="match status" value="1"/>
</dbReference>
<keyword evidence="6 7" id="KW-0472">Membrane</keyword>
<dbReference type="PROSITE" id="PS50929">
    <property type="entry name" value="ABC_TM1F"/>
    <property type="match status" value="1"/>
</dbReference>
<accession>A0A3B1DMI1</accession>
<feature type="domain" description="ABC transmembrane type-1" evidence="9">
    <location>
        <begin position="28"/>
        <end position="333"/>
    </location>
</feature>
<reference evidence="10" key="1">
    <citation type="submission" date="2018-06" db="EMBL/GenBank/DDBJ databases">
        <authorList>
            <person name="Zhirakovskaya E."/>
        </authorList>
    </citation>
    <scope>NUCLEOTIDE SEQUENCE</scope>
</reference>
<sequence length="606" mass="68685">MPYVIICALMKNYFKLLKFLKGHEKLFFLAVGTMFIASFFEVFQLSLLAPMTDRIFNNNQIIIPNELPKFFANKVEWFNTMDPKKLFPFFLVGFFVLLLIKNILVFTYQYLMGDVSQRIMRDIRYKLYVKIHSLSLDYFSEKRTGELVSRITHDANILENAVSYGVTDLFRQTFIIIMWITTAFMIDPQAACIIFLIFPFIGIPMSKIGKKLKVISRGLQEKMADINSLLLETISGVKLVKAFCTEDYEINRFKGENHGYYKLRMKATKRLIIISPITEIVGGLCGVFLILWFGKRLMTGELSFGVFILFFASIMSVISPIKKLGNVNALTQQALAANERIYEILDAQPSVKEKKNAQVLSEMQNAIQIKDVNFQYDQESGLILKGINLEIKKGELVAIVGPTGTGKTTLASLIPRFYDPTEGMITIDGVNLKDVSFQSLREQIGIVTQETILFNDTVKANISYGHQSATQEEIEEVAKKAFAHRFIVKTPNGYDTTIGDRGFRLSGGEKQRLAIARAILKNPPILILDEATSQLDSESEKFVQEALDKLMKGRTVIAIAHRLSTIKKANKIVVIDDGHIVGQGRHEDLLTTCPLYERLHRVQFQG</sequence>
<feature type="transmembrane region" description="Helical" evidence="7">
    <location>
        <begin position="26"/>
        <end position="49"/>
    </location>
</feature>
<keyword evidence="5 7" id="KW-1133">Transmembrane helix</keyword>
<dbReference type="SUPFAM" id="SSF52540">
    <property type="entry name" value="P-loop containing nucleoside triphosphate hydrolases"/>
    <property type="match status" value="1"/>
</dbReference>
<dbReference type="InterPro" id="IPR003593">
    <property type="entry name" value="AAA+_ATPase"/>
</dbReference>
<feature type="transmembrane region" description="Helical" evidence="7">
    <location>
        <begin position="271"/>
        <end position="292"/>
    </location>
</feature>
<proteinExistence type="predicted"/>
<feature type="transmembrane region" description="Helical" evidence="7">
    <location>
        <begin position="86"/>
        <end position="111"/>
    </location>
</feature>
<feature type="transmembrane region" description="Helical" evidence="7">
    <location>
        <begin position="304"/>
        <end position="321"/>
    </location>
</feature>
<evidence type="ECO:0000256" key="6">
    <source>
        <dbReference type="ARBA" id="ARBA00023136"/>
    </source>
</evidence>
<evidence type="ECO:0000259" key="9">
    <source>
        <dbReference type="PROSITE" id="PS50929"/>
    </source>
</evidence>
<dbReference type="GO" id="GO:0016020">
    <property type="term" value="C:membrane"/>
    <property type="evidence" value="ECO:0007669"/>
    <property type="project" value="UniProtKB-SubCell"/>
</dbReference>
<dbReference type="PANTHER" id="PTHR43394:SF1">
    <property type="entry name" value="ATP-BINDING CASSETTE SUB-FAMILY B MEMBER 10, MITOCHONDRIAL"/>
    <property type="match status" value="1"/>
</dbReference>
<evidence type="ECO:0000256" key="1">
    <source>
        <dbReference type="ARBA" id="ARBA00004141"/>
    </source>
</evidence>
<gene>
    <name evidence="10" type="ORF">MNBD_UNCLBAC01-384</name>
</gene>
<organism evidence="10">
    <name type="scientific">hydrothermal vent metagenome</name>
    <dbReference type="NCBI Taxonomy" id="652676"/>
    <lineage>
        <taxon>unclassified sequences</taxon>
        <taxon>metagenomes</taxon>
        <taxon>ecological metagenomes</taxon>
    </lineage>
</organism>
<dbReference type="InterPro" id="IPR011527">
    <property type="entry name" value="ABC1_TM_dom"/>
</dbReference>
<feature type="transmembrane region" description="Helical" evidence="7">
    <location>
        <begin position="174"/>
        <end position="203"/>
    </location>
</feature>
<dbReference type="InterPro" id="IPR039421">
    <property type="entry name" value="Type_1_exporter"/>
</dbReference>
<evidence type="ECO:0000256" key="7">
    <source>
        <dbReference type="SAM" id="Phobius"/>
    </source>
</evidence>
<protein>
    <submittedName>
        <fullName evidence="10">Lipid A export permease/ATP-binding protein MsbA</fullName>
    </submittedName>
</protein>
<dbReference type="GO" id="GO:0005524">
    <property type="term" value="F:ATP binding"/>
    <property type="evidence" value="ECO:0007669"/>
    <property type="project" value="UniProtKB-KW"/>
</dbReference>
<keyword evidence="2 7" id="KW-0812">Transmembrane</keyword>
<evidence type="ECO:0000256" key="5">
    <source>
        <dbReference type="ARBA" id="ARBA00022989"/>
    </source>
</evidence>
<dbReference type="SMART" id="SM00382">
    <property type="entry name" value="AAA"/>
    <property type="match status" value="1"/>
</dbReference>
<dbReference type="GO" id="GO:0015421">
    <property type="term" value="F:ABC-type oligopeptide transporter activity"/>
    <property type="evidence" value="ECO:0007669"/>
    <property type="project" value="TreeGrafter"/>
</dbReference>
<dbReference type="InterPro" id="IPR017871">
    <property type="entry name" value="ABC_transporter-like_CS"/>
</dbReference>
<dbReference type="SUPFAM" id="SSF90123">
    <property type="entry name" value="ABC transporter transmembrane region"/>
    <property type="match status" value="1"/>
</dbReference>
<evidence type="ECO:0000313" key="10">
    <source>
        <dbReference type="EMBL" id="VAX37258.1"/>
    </source>
</evidence>
<comment type="subcellular location">
    <subcellularLocation>
        <location evidence="1">Membrane</location>
        <topology evidence="1">Multi-pass membrane protein</topology>
    </subcellularLocation>
</comment>
<dbReference type="EMBL" id="UOGJ01000123">
    <property type="protein sequence ID" value="VAX37258.1"/>
    <property type="molecule type" value="Genomic_DNA"/>
</dbReference>
<evidence type="ECO:0000256" key="2">
    <source>
        <dbReference type="ARBA" id="ARBA00022692"/>
    </source>
</evidence>
<keyword evidence="3" id="KW-0547">Nucleotide-binding</keyword>
<dbReference type="Gene3D" id="3.40.50.300">
    <property type="entry name" value="P-loop containing nucleotide triphosphate hydrolases"/>
    <property type="match status" value="1"/>
</dbReference>
<evidence type="ECO:0000259" key="8">
    <source>
        <dbReference type="PROSITE" id="PS50893"/>
    </source>
</evidence>
<dbReference type="Pfam" id="PF00005">
    <property type="entry name" value="ABC_tran"/>
    <property type="match status" value="1"/>
</dbReference>
<dbReference type="AlphaFoldDB" id="A0A3B1DMI1"/>
<dbReference type="InterPro" id="IPR036640">
    <property type="entry name" value="ABC1_TM_sf"/>
</dbReference>
<evidence type="ECO:0000256" key="4">
    <source>
        <dbReference type="ARBA" id="ARBA00022840"/>
    </source>
</evidence>
<keyword evidence="4 10" id="KW-0067">ATP-binding</keyword>
<name>A0A3B1DMI1_9ZZZZ</name>
<dbReference type="Pfam" id="PF00664">
    <property type="entry name" value="ABC_membrane"/>
    <property type="match status" value="1"/>
</dbReference>
<dbReference type="PANTHER" id="PTHR43394">
    <property type="entry name" value="ATP-DEPENDENT PERMEASE MDL1, MITOCHONDRIAL"/>
    <property type="match status" value="1"/>
</dbReference>
<feature type="domain" description="ABC transporter" evidence="8">
    <location>
        <begin position="367"/>
        <end position="602"/>
    </location>
</feature>
<evidence type="ECO:0000256" key="3">
    <source>
        <dbReference type="ARBA" id="ARBA00022741"/>
    </source>
</evidence>
<dbReference type="GO" id="GO:0016887">
    <property type="term" value="F:ATP hydrolysis activity"/>
    <property type="evidence" value="ECO:0007669"/>
    <property type="project" value="InterPro"/>
</dbReference>
<dbReference type="PROSITE" id="PS50893">
    <property type="entry name" value="ABC_TRANSPORTER_2"/>
    <property type="match status" value="1"/>
</dbReference>